<dbReference type="PROSITE" id="PS51679">
    <property type="entry name" value="SAM_MT_C5"/>
    <property type="match status" value="1"/>
</dbReference>
<dbReference type="RefSeq" id="WP_267849484.1">
    <property type="nucleotide sequence ID" value="NZ_JAPMXC010000010.1"/>
</dbReference>
<dbReference type="InterPro" id="IPR001525">
    <property type="entry name" value="C5_MeTfrase"/>
</dbReference>
<evidence type="ECO:0000256" key="2">
    <source>
        <dbReference type="ARBA" id="ARBA00022603"/>
    </source>
</evidence>
<dbReference type="PRINTS" id="PR00105">
    <property type="entry name" value="C5METTRFRASE"/>
</dbReference>
<name>A0ABT3ZSQ7_9BURK</name>
<protein>
    <recommendedName>
        <fullName evidence="1">DNA (cytosine-5-)-methyltransferase</fullName>
        <ecNumber evidence="1">2.1.1.37</ecNumber>
    </recommendedName>
</protein>
<dbReference type="SUPFAM" id="SSF53335">
    <property type="entry name" value="S-adenosyl-L-methionine-dependent methyltransferases"/>
    <property type="match status" value="1"/>
</dbReference>
<feature type="active site" evidence="7">
    <location>
        <position position="90"/>
    </location>
</feature>
<evidence type="ECO:0000256" key="4">
    <source>
        <dbReference type="ARBA" id="ARBA00022691"/>
    </source>
</evidence>
<reference evidence="8" key="1">
    <citation type="submission" date="2022-11" db="EMBL/GenBank/DDBJ databases">
        <title>Robbsia betulipollinis sp. nov., isolated from pollen of birch (Betula pendula).</title>
        <authorList>
            <person name="Shi H."/>
            <person name="Ambika Manirajan B."/>
            <person name="Ratering S."/>
            <person name="Geissler-Plaum R."/>
            <person name="Schnell S."/>
        </authorList>
    </citation>
    <scope>NUCLEOTIDE SEQUENCE</scope>
    <source>
        <strain evidence="8">Bb-Pol-6</strain>
    </source>
</reference>
<dbReference type="InterPro" id="IPR050390">
    <property type="entry name" value="C5-Methyltransferase"/>
</dbReference>
<dbReference type="EMBL" id="JAPMXC010000010">
    <property type="protein sequence ID" value="MCY0389591.1"/>
    <property type="molecule type" value="Genomic_DNA"/>
</dbReference>
<sequence length="605" mass="64587">MKRDFFSMPLDLGSELIIDNFAGGGGASTGLERAFGRPVDIAINHDAEAIAMHTVNHPHTAHYCESVFDVNPVEITGNQPAALVWLSPDCKHFSKAKGGKPVSKKIRGLAWIALRWAATVKPRVVMLENVEEFVTWGPLGADGKPDPAQRGRTFRSFVNALRRQGYVVEHRELRACDFGAPTIRKRFFLVARRDHLPIVWPVPTHGNPKSEAVKAGKLLPWRTAAECIDWSIPCPSIFERKRELKPATLRRIAKGIMKFVVDAADPFVVPTADGGVAPAIMHITHQGDDRTRAAGVPLATITTANRGEQALISAHITKMRTGSVGSDLGEPVHTVTAGGEQARPGTGNAMGLVSATLIQTGYGERPGQAPRAPGLDKPLGTAVAGGVKHALVSAFLAKHYGGVVGTGVEVPTGTVTTSDHHSLVTAQLVGCGGRAGQSRPRDAAEPLATVTSKADTAIAVSHLLKLRNNQFGQDARDPASTLTAGGGHLGEVRAFLMKYYGEGGQHQDCHDPMHTIPTRDRLALVTIQGEDYAIVDIGMRMLTPRELARAQGFPDSYVLDPVINGKPLSKSAQVRMIGNSVCPDVATALITANFAHEKQITATAA</sequence>
<evidence type="ECO:0000256" key="5">
    <source>
        <dbReference type="ARBA" id="ARBA00022747"/>
    </source>
</evidence>
<evidence type="ECO:0000256" key="7">
    <source>
        <dbReference type="PROSITE-ProRule" id="PRU01016"/>
    </source>
</evidence>
<keyword evidence="2 7" id="KW-0489">Methyltransferase</keyword>
<comment type="caution">
    <text evidence="8">The sequence shown here is derived from an EMBL/GenBank/DDBJ whole genome shotgun (WGS) entry which is preliminary data.</text>
</comment>
<evidence type="ECO:0000256" key="6">
    <source>
        <dbReference type="ARBA" id="ARBA00047422"/>
    </source>
</evidence>
<keyword evidence="4 7" id="KW-0949">S-adenosyl-L-methionine</keyword>
<evidence type="ECO:0000256" key="1">
    <source>
        <dbReference type="ARBA" id="ARBA00011975"/>
    </source>
</evidence>
<dbReference type="PANTHER" id="PTHR10629:SF52">
    <property type="entry name" value="DNA (CYTOSINE-5)-METHYLTRANSFERASE 1"/>
    <property type="match status" value="1"/>
</dbReference>
<comment type="similarity">
    <text evidence="7">Belongs to the class I-like SAM-binding methyltransferase superfamily. C5-methyltransferase family.</text>
</comment>
<keyword evidence="5" id="KW-0680">Restriction system</keyword>
<proteinExistence type="inferred from homology"/>
<dbReference type="Gene3D" id="3.90.120.10">
    <property type="entry name" value="DNA Methylase, subunit A, domain 2"/>
    <property type="match status" value="1"/>
</dbReference>
<dbReference type="PANTHER" id="PTHR10629">
    <property type="entry name" value="CYTOSINE-SPECIFIC METHYLTRANSFERASE"/>
    <property type="match status" value="1"/>
</dbReference>
<gene>
    <name evidence="8" type="ORF">OVY01_20810</name>
</gene>
<dbReference type="GO" id="GO:0008168">
    <property type="term" value="F:methyltransferase activity"/>
    <property type="evidence" value="ECO:0007669"/>
    <property type="project" value="UniProtKB-KW"/>
</dbReference>
<keyword evidence="3 7" id="KW-0808">Transferase</keyword>
<evidence type="ECO:0000313" key="8">
    <source>
        <dbReference type="EMBL" id="MCY0389591.1"/>
    </source>
</evidence>
<dbReference type="Gene3D" id="3.40.50.150">
    <property type="entry name" value="Vaccinia Virus protein VP39"/>
    <property type="match status" value="1"/>
</dbReference>
<organism evidence="8 9">
    <name type="scientific">Robbsia betulipollinis</name>
    <dbReference type="NCBI Taxonomy" id="2981849"/>
    <lineage>
        <taxon>Bacteria</taxon>
        <taxon>Pseudomonadati</taxon>
        <taxon>Pseudomonadota</taxon>
        <taxon>Betaproteobacteria</taxon>
        <taxon>Burkholderiales</taxon>
        <taxon>Burkholderiaceae</taxon>
        <taxon>Robbsia</taxon>
    </lineage>
</organism>
<accession>A0ABT3ZSQ7</accession>
<comment type="catalytic activity">
    <reaction evidence="6">
        <text>a 2'-deoxycytidine in DNA + S-adenosyl-L-methionine = a 5-methyl-2'-deoxycytidine in DNA + S-adenosyl-L-homocysteine + H(+)</text>
        <dbReference type="Rhea" id="RHEA:13681"/>
        <dbReference type="Rhea" id="RHEA-COMP:11369"/>
        <dbReference type="Rhea" id="RHEA-COMP:11370"/>
        <dbReference type="ChEBI" id="CHEBI:15378"/>
        <dbReference type="ChEBI" id="CHEBI:57856"/>
        <dbReference type="ChEBI" id="CHEBI:59789"/>
        <dbReference type="ChEBI" id="CHEBI:85452"/>
        <dbReference type="ChEBI" id="CHEBI:85454"/>
        <dbReference type="EC" id="2.1.1.37"/>
    </reaction>
</comment>
<dbReference type="InterPro" id="IPR029063">
    <property type="entry name" value="SAM-dependent_MTases_sf"/>
</dbReference>
<keyword evidence="9" id="KW-1185">Reference proteome</keyword>
<dbReference type="Proteomes" id="UP001082899">
    <property type="component" value="Unassembled WGS sequence"/>
</dbReference>
<dbReference type="Pfam" id="PF00145">
    <property type="entry name" value="DNA_methylase"/>
    <property type="match status" value="2"/>
</dbReference>
<dbReference type="GO" id="GO:0032259">
    <property type="term" value="P:methylation"/>
    <property type="evidence" value="ECO:0007669"/>
    <property type="project" value="UniProtKB-KW"/>
</dbReference>
<evidence type="ECO:0000256" key="3">
    <source>
        <dbReference type="ARBA" id="ARBA00022679"/>
    </source>
</evidence>
<evidence type="ECO:0000313" key="9">
    <source>
        <dbReference type="Proteomes" id="UP001082899"/>
    </source>
</evidence>
<dbReference type="EC" id="2.1.1.37" evidence="1"/>